<reference evidence="2" key="1">
    <citation type="submission" date="2018-09" db="EMBL/GenBank/DDBJ databases">
        <authorList>
            <person name="Livingstone P.G."/>
            <person name="Whitworth D.E."/>
        </authorList>
    </citation>
    <scope>NUCLEOTIDE SEQUENCE [LARGE SCALE GENOMIC DNA]</scope>
    <source>
        <strain evidence="2">AB050A</strain>
    </source>
</reference>
<evidence type="ECO:0000313" key="1">
    <source>
        <dbReference type="EMBL" id="RKH70315.1"/>
    </source>
</evidence>
<dbReference type="Pfam" id="PF01744">
    <property type="entry name" value="GLTT"/>
    <property type="match status" value="1"/>
</dbReference>
<protein>
    <submittedName>
        <fullName evidence="1">Uncharacterized protein</fullName>
    </submittedName>
</protein>
<gene>
    <name evidence="1" type="ORF">D7W81_09520</name>
</gene>
<name>A0A3A8QV59_9BACT</name>
<dbReference type="InterPro" id="IPR008164">
    <property type="entry name" value="XGLTT_rpt"/>
</dbReference>
<evidence type="ECO:0000313" key="2">
    <source>
        <dbReference type="Proteomes" id="UP000267003"/>
    </source>
</evidence>
<proteinExistence type="predicted"/>
<dbReference type="OrthoDB" id="5522160at2"/>
<dbReference type="Proteomes" id="UP000267003">
    <property type="component" value="Unassembled WGS sequence"/>
</dbReference>
<dbReference type="EMBL" id="RAWK01000044">
    <property type="protein sequence ID" value="RKH70315.1"/>
    <property type="molecule type" value="Genomic_DNA"/>
</dbReference>
<organism evidence="1 2">
    <name type="scientific">Corallococcus aberystwythensis</name>
    <dbReference type="NCBI Taxonomy" id="2316722"/>
    <lineage>
        <taxon>Bacteria</taxon>
        <taxon>Pseudomonadati</taxon>
        <taxon>Myxococcota</taxon>
        <taxon>Myxococcia</taxon>
        <taxon>Myxococcales</taxon>
        <taxon>Cystobacterineae</taxon>
        <taxon>Myxococcaceae</taxon>
        <taxon>Corallococcus</taxon>
    </lineage>
</organism>
<dbReference type="AlphaFoldDB" id="A0A3A8QV59"/>
<comment type="caution">
    <text evidence="1">The sequence shown here is derived from an EMBL/GenBank/DDBJ whole genome shotgun (WGS) entry which is preliminary data.</text>
</comment>
<sequence length="332" mass="34042">MPCGGIHMKTQTSSMGRAVACVCLGLFLGAGGCAGSEEDAWAPLEQGALAQEVIATNGLSTNGLSTNGLSTNGLSTNGLSTNGLSTNGLAASSFTAWFNGNASVEYSDMVMRYVVACALPAGQTRVWTHPTTGVTYSWPGRLGLATAWAQGAAATVAEQQRISACLAAHVNKYGVSVPISVRGRDSTGAAIPMASGEAADYPEKEACFFGNLFTGEGVFVGSDRTLKKAESTPRGCALSAKNSGENTGCAPLQHVGSCSSICTRDATHTFWERCVINGVSYQPLTTQLRSQDIYTCGDGVCQLTESCGTGKTYDSCAADCSTCGASANPGSP</sequence>
<accession>A0A3A8QV59</accession>
<keyword evidence="2" id="KW-1185">Reference proteome</keyword>